<gene>
    <name evidence="1" type="ORF">MCNF_30250</name>
</gene>
<protein>
    <submittedName>
        <fullName evidence="1">Uncharacterized protein</fullName>
    </submittedName>
</protein>
<dbReference type="Proteomes" id="UP000466931">
    <property type="component" value="Chromosome"/>
</dbReference>
<evidence type="ECO:0000313" key="2">
    <source>
        <dbReference type="Proteomes" id="UP000466931"/>
    </source>
</evidence>
<accession>A0A7I7XYK0</accession>
<sequence>MGPYPPYPPQYPPPPGQPPWYQPAPPPPKPNRRPLIIALSSILAVALVIGVVVAVVLIRAGNSARPADTVRAYLDALARGDAQAALALSDAQPASTTFLTDDVLKRQIERWPITGIEVTDQPGAQGFAMIKAKAEFGGKPSETEVVVRKRGGEWKLDSATLNVTVSKYSEKSPEHTLTLFGQPIGDVDNVYVFPGYLEFGSSNPYLGVQVPPLLLDGLRMGDLQTLTSPRFAINDAGRAAVNKAIETWLSACVKNPEANYRCVELTTDPPMNRATARIRGPVDVSGLTQTLRSGSFGVDVSGEVRYTIAADTADGRPTTYSTKGPIGTTVDLSRDPPAVGALR</sequence>
<dbReference type="RefSeq" id="WP_085151523.1">
    <property type="nucleotide sequence ID" value="NZ_AP022612.1"/>
</dbReference>
<dbReference type="AlphaFoldDB" id="A0A7I7XYK0"/>
<organism evidence="1 2">
    <name type="scientific">Mycolicibacterium confluentis</name>
    <dbReference type="NCBI Taxonomy" id="28047"/>
    <lineage>
        <taxon>Bacteria</taxon>
        <taxon>Bacillati</taxon>
        <taxon>Actinomycetota</taxon>
        <taxon>Actinomycetes</taxon>
        <taxon>Mycobacteriales</taxon>
        <taxon>Mycobacteriaceae</taxon>
        <taxon>Mycolicibacterium</taxon>
    </lineage>
</organism>
<reference evidence="1" key="2">
    <citation type="submission" date="2020-02" db="EMBL/GenBank/DDBJ databases">
        <authorList>
            <person name="Matsumoto Y."/>
            <person name="Motooka D."/>
            <person name="Nakamura S."/>
        </authorList>
    </citation>
    <scope>NUCLEOTIDE SEQUENCE</scope>
    <source>
        <strain evidence="1">JCM 13671</strain>
    </source>
</reference>
<proteinExistence type="predicted"/>
<reference evidence="1" key="1">
    <citation type="journal article" date="2019" name="Emerg. Microbes Infect.">
        <title>Comprehensive subspecies identification of 175 nontuberculous mycobacteria species based on 7547 genomic profiles.</title>
        <authorList>
            <person name="Matsumoto Y."/>
            <person name="Kinjo T."/>
            <person name="Motooka D."/>
            <person name="Nabeya D."/>
            <person name="Jung N."/>
            <person name="Uechi K."/>
            <person name="Horii T."/>
            <person name="Iida T."/>
            <person name="Fujita J."/>
            <person name="Nakamura S."/>
        </authorList>
    </citation>
    <scope>NUCLEOTIDE SEQUENCE [LARGE SCALE GENOMIC DNA]</scope>
    <source>
        <strain evidence="1">JCM 13671</strain>
    </source>
</reference>
<dbReference type="EMBL" id="AP022612">
    <property type="protein sequence ID" value="BBZ34420.1"/>
    <property type="molecule type" value="Genomic_DNA"/>
</dbReference>
<evidence type="ECO:0000313" key="1">
    <source>
        <dbReference type="EMBL" id="BBZ34420.1"/>
    </source>
</evidence>
<keyword evidence="2" id="KW-1185">Reference proteome</keyword>
<name>A0A7I7XYK0_9MYCO</name>